<dbReference type="Proteomes" id="UP000279227">
    <property type="component" value="Chromosome"/>
</dbReference>
<evidence type="ECO:0000313" key="2">
    <source>
        <dbReference type="Proteomes" id="UP000279227"/>
    </source>
</evidence>
<accession>A0A3S4N6M8</accession>
<dbReference type="AlphaFoldDB" id="A0A3S4N6M8"/>
<protein>
    <submittedName>
        <fullName evidence="1">Uncharacterized protein</fullName>
    </submittedName>
</protein>
<gene>
    <name evidence="1" type="ORF">NCTC11432_04447</name>
</gene>
<reference evidence="1 2" key="1">
    <citation type="submission" date="2018-12" db="EMBL/GenBank/DDBJ databases">
        <authorList>
            <consortium name="Pathogen Informatics"/>
        </authorList>
    </citation>
    <scope>NUCLEOTIDE SEQUENCE [LARGE SCALE GENOMIC DNA]</scope>
    <source>
        <strain evidence="1 2">NCTC11432</strain>
    </source>
</reference>
<organism evidence="1 2">
    <name type="scientific">Chryseobacterium gleum</name>
    <name type="common">Flavobacterium gleum</name>
    <dbReference type="NCBI Taxonomy" id="250"/>
    <lineage>
        <taxon>Bacteria</taxon>
        <taxon>Pseudomonadati</taxon>
        <taxon>Bacteroidota</taxon>
        <taxon>Flavobacteriia</taxon>
        <taxon>Flavobacteriales</taxon>
        <taxon>Weeksellaceae</taxon>
        <taxon>Chryseobacterium group</taxon>
        <taxon>Chryseobacterium</taxon>
    </lineage>
</organism>
<name>A0A3S4N6M8_CHRGE</name>
<dbReference type="EMBL" id="LR134289">
    <property type="protein sequence ID" value="VEE10822.1"/>
    <property type="molecule type" value="Genomic_DNA"/>
</dbReference>
<dbReference type="KEGG" id="cgle:NCTC11432_04447"/>
<evidence type="ECO:0000313" key="1">
    <source>
        <dbReference type="EMBL" id="VEE10822.1"/>
    </source>
</evidence>
<sequence>MSMHPVLFYTIFLHVLHDKSLFNIFKIFEKYIVIKIIFERRAVFFMRFKIR</sequence>
<proteinExistence type="predicted"/>